<keyword evidence="4" id="KW-0812">Transmembrane</keyword>
<keyword evidence="2" id="KW-0328">Glycosyltransferase</keyword>
<evidence type="ECO:0000259" key="5">
    <source>
        <dbReference type="Pfam" id="PF00535"/>
    </source>
</evidence>
<proteinExistence type="inferred from homology"/>
<dbReference type="AlphaFoldDB" id="A0A4R0YNE5"/>
<comment type="caution">
    <text evidence="6">The sequence shown here is derived from an EMBL/GenBank/DDBJ whole genome shotgun (WGS) entry which is preliminary data.</text>
</comment>
<comment type="similarity">
    <text evidence="1">Belongs to the glycosyltransferase 2 family.</text>
</comment>
<protein>
    <submittedName>
        <fullName evidence="6">Glycosyltransferase family 2 protein</fullName>
    </submittedName>
</protein>
<name>A0A4R0YNE5_9GAMM</name>
<dbReference type="Pfam" id="PF00535">
    <property type="entry name" value="Glycos_transf_2"/>
    <property type="match status" value="1"/>
</dbReference>
<evidence type="ECO:0000313" key="7">
    <source>
        <dbReference type="Proteomes" id="UP000291822"/>
    </source>
</evidence>
<accession>A0A4R0YNE5</accession>
<evidence type="ECO:0000256" key="2">
    <source>
        <dbReference type="ARBA" id="ARBA00022676"/>
    </source>
</evidence>
<dbReference type="GO" id="GO:0016757">
    <property type="term" value="F:glycosyltransferase activity"/>
    <property type="evidence" value="ECO:0007669"/>
    <property type="project" value="UniProtKB-KW"/>
</dbReference>
<keyword evidence="4" id="KW-0472">Membrane</keyword>
<evidence type="ECO:0000313" key="6">
    <source>
        <dbReference type="EMBL" id="TCI10447.1"/>
    </source>
</evidence>
<evidence type="ECO:0000256" key="3">
    <source>
        <dbReference type="ARBA" id="ARBA00022679"/>
    </source>
</evidence>
<dbReference type="CDD" id="cd06439">
    <property type="entry name" value="CESA_like_1"/>
    <property type="match status" value="1"/>
</dbReference>
<dbReference type="Proteomes" id="UP000291822">
    <property type="component" value="Unassembled WGS sequence"/>
</dbReference>
<dbReference type="PANTHER" id="PTHR43630:SF1">
    <property type="entry name" value="POLY-BETA-1,6-N-ACETYL-D-GLUCOSAMINE SYNTHASE"/>
    <property type="match status" value="1"/>
</dbReference>
<organism evidence="6 7">
    <name type="scientific">Dyella soli</name>
    <dbReference type="NCBI Taxonomy" id="522319"/>
    <lineage>
        <taxon>Bacteria</taxon>
        <taxon>Pseudomonadati</taxon>
        <taxon>Pseudomonadota</taxon>
        <taxon>Gammaproteobacteria</taxon>
        <taxon>Lysobacterales</taxon>
        <taxon>Rhodanobacteraceae</taxon>
        <taxon>Dyella</taxon>
    </lineage>
</organism>
<feature type="domain" description="Glycosyltransferase 2-like" evidence="5">
    <location>
        <begin position="48"/>
        <end position="210"/>
    </location>
</feature>
<feature type="transmembrane region" description="Helical" evidence="4">
    <location>
        <begin position="292"/>
        <end position="311"/>
    </location>
</feature>
<dbReference type="SUPFAM" id="SSF53448">
    <property type="entry name" value="Nucleotide-diphospho-sugar transferases"/>
    <property type="match status" value="1"/>
</dbReference>
<dbReference type="EMBL" id="SJTG01000002">
    <property type="protein sequence ID" value="TCI10447.1"/>
    <property type="molecule type" value="Genomic_DNA"/>
</dbReference>
<sequence>MSGLAYAAFLASGWLLVYAFAGYPVGVWLLARFRPLRIDKQPVTPTVSVIIVVHDGAMHIRSKLANLATLNYPPDLLEIIVVCDGCRDGTPRLARMSGDPRVRVLGFVSRRGKANCLNSAVASAHGDVLLFTDAHQTIAPIALRELVANLADPQVGIVSGELLLTDDRTGFARGIDTYWRYEKALRLAESRSGSTIGVSSGLYAMRRNLFAALPPDLVLDDVLIPMRVARAGRRVVFEPRALAWDRLAQHPDEDRGRRVRGLAGHCQLAQRASWLLSPKDNPLWLRFISHKLLRLAAPWLLLVLAATSLLLARTHMACLLTFACLLVGAGLVAAGRMQPLLARWLPVRLALTFFYLNVLSAQALLAYARNRESDPW</sequence>
<dbReference type="RefSeq" id="WP_131408472.1">
    <property type="nucleotide sequence ID" value="NZ_SJTG01000002.1"/>
</dbReference>
<dbReference type="PANTHER" id="PTHR43630">
    <property type="entry name" value="POLY-BETA-1,6-N-ACETYL-D-GLUCOSAMINE SYNTHASE"/>
    <property type="match status" value="1"/>
</dbReference>
<dbReference type="InterPro" id="IPR029044">
    <property type="entry name" value="Nucleotide-diphossugar_trans"/>
</dbReference>
<keyword evidence="3 6" id="KW-0808">Transferase</keyword>
<feature type="transmembrane region" description="Helical" evidence="4">
    <location>
        <begin position="347"/>
        <end position="368"/>
    </location>
</feature>
<gene>
    <name evidence="6" type="ORF">EZM97_16340</name>
</gene>
<dbReference type="Gene3D" id="3.90.550.10">
    <property type="entry name" value="Spore Coat Polysaccharide Biosynthesis Protein SpsA, Chain A"/>
    <property type="match status" value="1"/>
</dbReference>
<feature type="transmembrane region" description="Helical" evidence="4">
    <location>
        <begin position="6"/>
        <end position="31"/>
    </location>
</feature>
<keyword evidence="4" id="KW-1133">Transmembrane helix</keyword>
<dbReference type="InterPro" id="IPR001173">
    <property type="entry name" value="Glyco_trans_2-like"/>
</dbReference>
<reference evidence="6 7" key="1">
    <citation type="submission" date="2019-02" db="EMBL/GenBank/DDBJ databases">
        <title>Dyella amyloliquefaciens sp. nov., isolated from forest soil.</title>
        <authorList>
            <person name="Gao Z.-H."/>
            <person name="Qiu L.-H."/>
        </authorList>
    </citation>
    <scope>NUCLEOTIDE SEQUENCE [LARGE SCALE GENOMIC DNA]</scope>
    <source>
        <strain evidence="6 7">KACC 12747</strain>
    </source>
</reference>
<evidence type="ECO:0000256" key="1">
    <source>
        <dbReference type="ARBA" id="ARBA00006739"/>
    </source>
</evidence>
<evidence type="ECO:0000256" key="4">
    <source>
        <dbReference type="SAM" id="Phobius"/>
    </source>
</evidence>
<feature type="transmembrane region" description="Helical" evidence="4">
    <location>
        <begin position="317"/>
        <end position="335"/>
    </location>
</feature>
<keyword evidence="7" id="KW-1185">Reference proteome</keyword>